<keyword evidence="2" id="KW-1185">Reference proteome</keyword>
<comment type="caution">
    <text evidence="1">The sequence shown here is derived from an EMBL/GenBank/DDBJ whole genome shotgun (WGS) entry which is preliminary data.</text>
</comment>
<evidence type="ECO:0000313" key="1">
    <source>
        <dbReference type="EMBL" id="RCJ21095.1"/>
    </source>
</evidence>
<sequence>MAVKNYRPTNLSEWVFFGKEGTFNHLLGGQINYINRVRANNRPVICIVQKPRGKYRWLLEFDCVEGFARETYLSEIGAVKAGEIARSYPHKTISVLGKAYSYFCARYTTQEDAVAVANPLLVPLEQKTGLSIITLIIQMYFKTEPLVFSLSSYLVT</sequence>
<organism evidence="1 2">
    <name type="scientific">Nostoc minutum NIES-26</name>
    <dbReference type="NCBI Taxonomy" id="1844469"/>
    <lineage>
        <taxon>Bacteria</taxon>
        <taxon>Bacillati</taxon>
        <taxon>Cyanobacteriota</taxon>
        <taxon>Cyanophyceae</taxon>
        <taxon>Nostocales</taxon>
        <taxon>Nostocaceae</taxon>
        <taxon>Nostoc</taxon>
    </lineage>
</organism>
<protein>
    <submittedName>
        <fullName evidence="1">Uncharacterized protein</fullName>
    </submittedName>
</protein>
<proteinExistence type="predicted"/>
<gene>
    <name evidence="1" type="ORF">A6770_30985</name>
</gene>
<accession>A0A367QAM0</accession>
<dbReference type="AlphaFoldDB" id="A0A367QAM0"/>
<dbReference type="Proteomes" id="UP000252107">
    <property type="component" value="Unassembled WGS sequence"/>
</dbReference>
<dbReference type="EMBL" id="LXQD01000333">
    <property type="protein sequence ID" value="RCJ21095.1"/>
    <property type="molecule type" value="Genomic_DNA"/>
</dbReference>
<reference evidence="1" key="1">
    <citation type="submission" date="2016-04" db="EMBL/GenBank/DDBJ databases">
        <authorList>
            <person name="Tabuchi Yagui T.R."/>
        </authorList>
    </citation>
    <scope>NUCLEOTIDE SEQUENCE [LARGE SCALE GENOMIC DNA]</scope>
    <source>
        <strain evidence="1">NIES-26</strain>
    </source>
</reference>
<name>A0A367QAM0_9NOSO</name>
<evidence type="ECO:0000313" key="2">
    <source>
        <dbReference type="Proteomes" id="UP000252107"/>
    </source>
</evidence>